<accession>A1WQV5</accession>
<evidence type="ECO:0000313" key="3">
    <source>
        <dbReference type="Proteomes" id="UP000000374"/>
    </source>
</evidence>
<feature type="compositionally biased region" description="Low complexity" evidence="1">
    <location>
        <begin position="1"/>
        <end position="16"/>
    </location>
</feature>
<evidence type="ECO:0000313" key="2">
    <source>
        <dbReference type="EMBL" id="ABM60012.1"/>
    </source>
</evidence>
<gene>
    <name evidence="2" type="ordered locus">Veis_4309</name>
</gene>
<protein>
    <submittedName>
        <fullName evidence="2">Uncharacterized protein</fullName>
    </submittedName>
</protein>
<dbReference type="AlphaFoldDB" id="A1WQV5"/>
<feature type="region of interest" description="Disordered" evidence="1">
    <location>
        <begin position="1"/>
        <end position="27"/>
    </location>
</feature>
<sequence length="131" mass="13537">MQDVMNRPGGRNPGPASGSGAGHGHDAAMKSIRFPDIAGAGAMCCAVARGACVSCMSKTTGRATNPTTDRTQAPMPAEIQSTRRGYGPDPRVARPGLRPSFSFIAQPRDAAPQHPGGFGSAQTGQCRFLLI</sequence>
<dbReference type="STRING" id="391735.Veis_4309"/>
<proteinExistence type="predicted"/>
<feature type="compositionally biased region" description="Polar residues" evidence="1">
    <location>
        <begin position="58"/>
        <end position="71"/>
    </location>
</feature>
<feature type="region of interest" description="Disordered" evidence="1">
    <location>
        <begin position="58"/>
        <end position="97"/>
    </location>
</feature>
<dbReference type="Proteomes" id="UP000000374">
    <property type="component" value="Chromosome"/>
</dbReference>
<keyword evidence="3" id="KW-1185">Reference proteome</keyword>
<dbReference type="HOGENOM" id="CLU_1926693_0_0_4"/>
<dbReference type="EMBL" id="CP000542">
    <property type="protein sequence ID" value="ABM60012.1"/>
    <property type="molecule type" value="Genomic_DNA"/>
</dbReference>
<reference evidence="3" key="1">
    <citation type="submission" date="2006-12" db="EMBL/GenBank/DDBJ databases">
        <title>Complete sequence of chromosome 1 of Verminephrobacter eiseniae EF01-2.</title>
        <authorList>
            <person name="Copeland A."/>
            <person name="Lucas S."/>
            <person name="Lapidus A."/>
            <person name="Barry K."/>
            <person name="Detter J.C."/>
            <person name="Glavina del Rio T."/>
            <person name="Dalin E."/>
            <person name="Tice H."/>
            <person name="Pitluck S."/>
            <person name="Chertkov O."/>
            <person name="Brettin T."/>
            <person name="Bruce D."/>
            <person name="Han C."/>
            <person name="Tapia R."/>
            <person name="Gilna P."/>
            <person name="Schmutz J."/>
            <person name="Larimer F."/>
            <person name="Land M."/>
            <person name="Hauser L."/>
            <person name="Kyrpides N."/>
            <person name="Kim E."/>
            <person name="Stahl D."/>
            <person name="Richardson P."/>
        </authorList>
    </citation>
    <scope>NUCLEOTIDE SEQUENCE [LARGE SCALE GENOMIC DNA]</scope>
    <source>
        <strain evidence="3">EF01-2</strain>
    </source>
</reference>
<evidence type="ECO:0000256" key="1">
    <source>
        <dbReference type="SAM" id="MobiDB-lite"/>
    </source>
</evidence>
<dbReference type="KEGG" id="vei:Veis_4309"/>
<organism evidence="2 3">
    <name type="scientific">Verminephrobacter eiseniae (strain EF01-2)</name>
    <dbReference type="NCBI Taxonomy" id="391735"/>
    <lineage>
        <taxon>Bacteria</taxon>
        <taxon>Pseudomonadati</taxon>
        <taxon>Pseudomonadota</taxon>
        <taxon>Betaproteobacteria</taxon>
        <taxon>Burkholderiales</taxon>
        <taxon>Comamonadaceae</taxon>
        <taxon>Verminephrobacter</taxon>
    </lineage>
</organism>
<name>A1WQV5_VEREI</name>